<dbReference type="InterPro" id="IPR006533">
    <property type="entry name" value="T6SS_Vgr_RhsGE"/>
</dbReference>
<evidence type="ECO:0000259" key="2">
    <source>
        <dbReference type="Pfam" id="PF10106"/>
    </source>
</evidence>
<comment type="caution">
    <text evidence="4">The sequence shown here is derived from an EMBL/GenBank/DDBJ whole genome shotgun (WGS) entry which is preliminary data.</text>
</comment>
<evidence type="ECO:0000259" key="3">
    <source>
        <dbReference type="Pfam" id="PF13296"/>
    </source>
</evidence>
<organism evidence="4 5">
    <name type="scientific">Caballeronia telluris</name>
    <dbReference type="NCBI Taxonomy" id="326475"/>
    <lineage>
        <taxon>Bacteria</taxon>
        <taxon>Pseudomonadati</taxon>
        <taxon>Pseudomonadota</taxon>
        <taxon>Betaproteobacteria</taxon>
        <taxon>Burkholderiales</taxon>
        <taxon>Burkholderiaceae</taxon>
        <taxon>Caballeronia</taxon>
    </lineage>
</organism>
<proteinExistence type="predicted"/>
<accession>A0A158GA57</accession>
<dbReference type="InterPro" id="IPR028244">
    <property type="entry name" value="T6SS_Rhs_Vgr_dom"/>
</dbReference>
<dbReference type="InterPro" id="IPR018769">
    <property type="entry name" value="VgrG2_DUF2345"/>
</dbReference>
<dbReference type="RefSeq" id="WP_235021042.1">
    <property type="nucleotide sequence ID" value="NZ_FCNZ02000005.1"/>
</dbReference>
<dbReference type="STRING" id="326475.AWB66_01721"/>
<dbReference type="Gene3D" id="2.30.110.50">
    <property type="match status" value="1"/>
</dbReference>
<dbReference type="EMBL" id="FCNZ02000005">
    <property type="protein sequence ID" value="SAL28926.1"/>
    <property type="molecule type" value="Genomic_DNA"/>
</dbReference>
<dbReference type="Gene3D" id="4.10.220.110">
    <property type="match status" value="1"/>
</dbReference>
<dbReference type="InterPro" id="IPR037026">
    <property type="entry name" value="Vgr_OB-fold_dom_sf"/>
</dbReference>
<dbReference type="SUPFAM" id="SSF69255">
    <property type="entry name" value="gp5 N-terminal domain-like"/>
    <property type="match status" value="1"/>
</dbReference>
<protein>
    <submittedName>
        <fullName evidence="4">Rhs element Vgr protein</fullName>
    </submittedName>
</protein>
<dbReference type="Pfam" id="PF13296">
    <property type="entry name" value="T6SS_Vgr"/>
    <property type="match status" value="1"/>
</dbReference>
<name>A0A158GA57_9BURK</name>
<reference evidence="4" key="1">
    <citation type="submission" date="2016-01" db="EMBL/GenBank/DDBJ databases">
        <authorList>
            <person name="Peeters Charlotte."/>
        </authorList>
    </citation>
    <scope>NUCLEOTIDE SEQUENCE</scope>
    <source>
        <strain evidence="4">LMG 22936</strain>
    </source>
</reference>
<evidence type="ECO:0000313" key="5">
    <source>
        <dbReference type="Proteomes" id="UP000054717"/>
    </source>
</evidence>
<feature type="coiled-coil region" evidence="1">
    <location>
        <begin position="565"/>
        <end position="613"/>
    </location>
</feature>
<gene>
    <name evidence="4" type="ORF">AWB66_01721</name>
</gene>
<feature type="domain" description="Putative type VI secretion system Rhs element associated Vgr" evidence="3">
    <location>
        <begin position="484"/>
        <end position="585"/>
    </location>
</feature>
<dbReference type="AlphaFoldDB" id="A0A158GA57"/>
<dbReference type="Gene3D" id="3.55.50.10">
    <property type="entry name" value="Baseplate protein-like domains"/>
    <property type="match status" value="1"/>
</dbReference>
<sequence length="971" mass="103904">MSSTIEHSGAQPRAARQAAVTGRQSCFLDVPGAASAKGLSVVSFKATERLGDPYHITIDLTSDITLTREDYLGRDATFTIEPPDASTPRTFAGCITHFSQTGKSKDFTAYRIVVEAHVARLRLTRATRVFQNKTAPQIIEAILRRQGFKAHQFGFKLRRVYPQLKFRLQYQTSDWQYIHILMQQAGLYCYIEHGEFGDRVQFADDIDHYLYQPPLKVAYREMAGLATGEQAVLALKTHSETIPESFLVADYNPDKAYERFKAEANLARQDTTTFGQSYVFGTHHLDQQEAEWEARLRHEAALAWQIVYEGKSNVLSLCPARILRMDEALPDAPHGQLVVEVTHAGARDATYTNIYKAIPAERRFRLRLEDDTWPKIHGTLSARITTPDSYKYAYLTQQGCYPVRFDFDFDEWPASAESVPLRLAKPFAGAQQTGFHFPLLHDTEVGVIFVGGNPNRPEIAHAHHHSQAVDLVTSQDRWMSRNVIRTQSNNKLRFEDWDGEQSIKLSTEYGGKTQLNLGYLVDKSKQKRGDGFELRSDSWGALRAGKGLFLSADAQAQASGQALDMQAAQQQLQTANARTKSLSDAVRQAKAVVAACEAQQALLEEQLNGLKEAVLLASAPRGMAFTSGEHLQLAAGGHLFATAGGNADSAVGGNYTVAAGQAVSLFANTQGMKLFAGKGKVEVQAQSDALELTALKGVTISSTEDTVTLNASKKLVLMCGGAYIKLEGSQVEIGSAGDITLKGPLRIGPSGTQRAALPLLPTQQETGMQLWHTYPNGEPVRNAKYEVKFPDGSSRVGQLDANGKATVAGVPRGGGAVHYFEEEARLDSDAHKFVAPDGRPKTVDAGSEAVLPSMTGGLLAAAPAAVSAVASGNAAGALEAVKGAGVSALTQTASGALGSALTGAGVSSGVAAGVAGALTRTAAAAATGGTTAAAQAALGAATSQVAGQASTQTAQTVIRPPSFSPLNKTTL</sequence>
<keyword evidence="1" id="KW-0175">Coiled coil</keyword>
<dbReference type="InterPro" id="IPR017847">
    <property type="entry name" value="T6SS_RhsGE_Vgr_subset"/>
</dbReference>
<evidence type="ECO:0000256" key="1">
    <source>
        <dbReference type="SAM" id="Coils"/>
    </source>
</evidence>
<keyword evidence="5" id="KW-1185">Reference proteome</keyword>
<dbReference type="SUPFAM" id="SSF69279">
    <property type="entry name" value="Phage tail proteins"/>
    <property type="match status" value="2"/>
</dbReference>
<evidence type="ECO:0000313" key="4">
    <source>
        <dbReference type="EMBL" id="SAL28926.1"/>
    </source>
</evidence>
<dbReference type="NCBIfam" id="TIGR01646">
    <property type="entry name" value="vgr_GE"/>
    <property type="match status" value="1"/>
</dbReference>
<dbReference type="Gene3D" id="2.40.50.230">
    <property type="entry name" value="Gp5 N-terminal domain"/>
    <property type="match status" value="1"/>
</dbReference>
<feature type="domain" description="DUF2345" evidence="2">
    <location>
        <begin position="605"/>
        <end position="743"/>
    </location>
</feature>
<dbReference type="NCBIfam" id="TIGR03361">
    <property type="entry name" value="VI_Rhs_Vgr"/>
    <property type="match status" value="1"/>
</dbReference>
<dbReference type="Proteomes" id="UP000054717">
    <property type="component" value="Unassembled WGS sequence"/>
</dbReference>
<dbReference type="Pfam" id="PF05954">
    <property type="entry name" value="Phage_GPD"/>
    <property type="match status" value="1"/>
</dbReference>
<dbReference type="Pfam" id="PF10106">
    <property type="entry name" value="DUF2345"/>
    <property type="match status" value="1"/>
</dbReference>